<dbReference type="PANTHER" id="PTHR35450">
    <property type="entry name" value="REVERSE TRANSCRIPTASE DOMAIN-CONTAINING PROTEIN"/>
    <property type="match status" value="1"/>
</dbReference>
<gene>
    <name evidence="1" type="ORF">HOLleu_12634</name>
</gene>
<sequence>MTDGYNNIAIPNPVQGYVDDIVICATQEQDLLGMCDKTDSFVTVTGMNIKHRKCAVLHGQRCGNNWSKHDGTSGIQITIQNQPIPKLGKSGKYTYLGHDISLDGKASEAQLSSIAIEFHNTLRKINECPLPVSAKIQAVNDMAISKLNFYFSNITFPAKTLANMEDNIVKYIREWFHLNKSSNRDIIFLPSSKGGLGVLSPSSMYFSKKLSFLLQALNSDDPQTKYSARSSFQLHMSKRKAVLHDANEGVPLFGGYGVDSGGRVIKRGKVNWPKSIWVEFNELCIREKLQLEVHNDVYAIVAEHDSVSLVFRSHTALSKYLKQTHVTRRINRLRNLYSQGRIFRVDCNVVLSCAYLSNCTLSDELIRFIFKSRMQLLECNSLLHKYYPNSYPKKCKICNNPFDTVSHIMNGCMEFRNYYTARHDRIVSLIRDQIMKKHPNVDIYSNQIITGDMFYTQTDFNCVHHRKPDLLICDRLVRKAFIVEISCPFDAFINTCYSAKFKNYQPLNELITLDTPYSCKTLVLVIGSLGSIHKRVTSGLKMLGFPNSRSKAIAKYLSISASIGSNNIWKKRAHKYGHVECT</sequence>
<dbReference type="AlphaFoldDB" id="A0A9Q1CBW2"/>
<dbReference type="OrthoDB" id="2194416at2759"/>
<proteinExistence type="predicted"/>
<dbReference type="Proteomes" id="UP001152320">
    <property type="component" value="Chromosome 5"/>
</dbReference>
<organism evidence="1 2">
    <name type="scientific">Holothuria leucospilota</name>
    <name type="common">Black long sea cucumber</name>
    <name type="synonym">Mertensiothuria leucospilota</name>
    <dbReference type="NCBI Taxonomy" id="206669"/>
    <lineage>
        <taxon>Eukaryota</taxon>
        <taxon>Metazoa</taxon>
        <taxon>Echinodermata</taxon>
        <taxon>Eleutherozoa</taxon>
        <taxon>Echinozoa</taxon>
        <taxon>Holothuroidea</taxon>
        <taxon>Aspidochirotacea</taxon>
        <taxon>Aspidochirotida</taxon>
        <taxon>Holothuriidae</taxon>
        <taxon>Holothuria</taxon>
    </lineage>
</organism>
<dbReference type="EMBL" id="JAIZAY010000005">
    <property type="protein sequence ID" value="KAJ8041734.1"/>
    <property type="molecule type" value="Genomic_DNA"/>
</dbReference>
<comment type="caution">
    <text evidence="1">The sequence shown here is derived from an EMBL/GenBank/DDBJ whole genome shotgun (WGS) entry which is preliminary data.</text>
</comment>
<dbReference type="PANTHER" id="PTHR35450:SF2">
    <property type="entry name" value="REVERSE TRANSCRIPTASE DOMAIN-CONTAINING PROTEIN"/>
    <property type="match status" value="1"/>
</dbReference>
<reference evidence="1" key="1">
    <citation type="submission" date="2021-10" db="EMBL/GenBank/DDBJ databases">
        <title>Tropical sea cucumber genome reveals ecological adaptation and Cuvierian tubules defense mechanism.</title>
        <authorList>
            <person name="Chen T."/>
        </authorList>
    </citation>
    <scope>NUCLEOTIDE SEQUENCE</scope>
    <source>
        <strain evidence="1">Nanhai2018</strain>
        <tissue evidence="1">Muscle</tissue>
    </source>
</reference>
<evidence type="ECO:0000313" key="1">
    <source>
        <dbReference type="EMBL" id="KAJ8041734.1"/>
    </source>
</evidence>
<keyword evidence="2" id="KW-1185">Reference proteome</keyword>
<accession>A0A9Q1CBW2</accession>
<protein>
    <submittedName>
        <fullName evidence="1">Retrovirus-related Pol polyprotein from type-2 retrotransposable element R2DM</fullName>
    </submittedName>
</protein>
<name>A0A9Q1CBW2_HOLLE</name>
<evidence type="ECO:0000313" key="2">
    <source>
        <dbReference type="Proteomes" id="UP001152320"/>
    </source>
</evidence>